<name>A0ABR1CGC3_NECAM</name>
<protein>
    <submittedName>
        <fullName evidence="1">Uncharacterized protein</fullName>
    </submittedName>
</protein>
<dbReference type="KEGG" id="nai:NECAME_14071"/>
<proteinExistence type="predicted"/>
<dbReference type="Proteomes" id="UP001303046">
    <property type="component" value="Unassembled WGS sequence"/>
</dbReference>
<organism evidence="1 2">
    <name type="scientific">Necator americanus</name>
    <name type="common">Human hookworm</name>
    <dbReference type="NCBI Taxonomy" id="51031"/>
    <lineage>
        <taxon>Eukaryota</taxon>
        <taxon>Metazoa</taxon>
        <taxon>Ecdysozoa</taxon>
        <taxon>Nematoda</taxon>
        <taxon>Chromadorea</taxon>
        <taxon>Rhabditida</taxon>
        <taxon>Rhabditina</taxon>
        <taxon>Rhabditomorpha</taxon>
        <taxon>Strongyloidea</taxon>
        <taxon>Ancylostomatidae</taxon>
        <taxon>Bunostominae</taxon>
        <taxon>Necator</taxon>
    </lineage>
</organism>
<evidence type="ECO:0000313" key="2">
    <source>
        <dbReference type="Proteomes" id="UP001303046"/>
    </source>
</evidence>
<gene>
    <name evidence="1" type="primary">Necator_chrII.g7707</name>
    <name evidence="1" type="ORF">RB195_019913</name>
</gene>
<accession>A0ABR1CGC3</accession>
<dbReference type="EMBL" id="JAVFWL010000002">
    <property type="protein sequence ID" value="KAK6737496.1"/>
    <property type="molecule type" value="Genomic_DNA"/>
</dbReference>
<comment type="caution">
    <text evidence="1">The sequence shown here is derived from an EMBL/GenBank/DDBJ whole genome shotgun (WGS) entry which is preliminary data.</text>
</comment>
<sequence length="73" mass="7811">MSTKRNDDNGDDEAVNVLGRDDDVIAGDGSVVVDGRKSARQPGNTWPGPPQPTGFGSLLGRSSGRRERERAYP</sequence>
<keyword evidence="2" id="KW-1185">Reference proteome</keyword>
<reference evidence="1 2" key="1">
    <citation type="submission" date="2023-08" db="EMBL/GenBank/DDBJ databases">
        <title>A Necator americanus chromosomal reference genome.</title>
        <authorList>
            <person name="Ilik V."/>
            <person name="Petrzelkova K.J."/>
            <person name="Pardy F."/>
            <person name="Fuh T."/>
            <person name="Niatou-Singa F.S."/>
            <person name="Gouil Q."/>
            <person name="Baker L."/>
            <person name="Ritchie M.E."/>
            <person name="Jex A.R."/>
            <person name="Gazzola D."/>
            <person name="Li H."/>
            <person name="Toshio Fujiwara R."/>
            <person name="Zhan B."/>
            <person name="Aroian R.V."/>
            <person name="Pafco B."/>
            <person name="Schwarz E.M."/>
        </authorList>
    </citation>
    <scope>NUCLEOTIDE SEQUENCE [LARGE SCALE GENOMIC DNA]</scope>
    <source>
        <strain evidence="1 2">Aroian</strain>
        <tissue evidence="1">Whole animal</tissue>
    </source>
</reference>
<evidence type="ECO:0000313" key="1">
    <source>
        <dbReference type="EMBL" id="KAK6737496.1"/>
    </source>
</evidence>
<dbReference type="CTD" id="25354098"/>